<comment type="caution">
    <text evidence="8">The sequence shown here is derived from an EMBL/GenBank/DDBJ whole genome shotgun (WGS) entry which is preliminary data.</text>
</comment>
<dbReference type="FunFam" id="3.30.750.24:FF:000024">
    <property type="entry name" value="Sulfate permease 2"/>
    <property type="match status" value="1"/>
</dbReference>
<evidence type="ECO:0000259" key="7">
    <source>
        <dbReference type="PROSITE" id="PS50801"/>
    </source>
</evidence>
<feature type="transmembrane region" description="Helical" evidence="6">
    <location>
        <begin position="476"/>
        <end position="507"/>
    </location>
</feature>
<dbReference type="OrthoDB" id="288203at2759"/>
<keyword evidence="3 6" id="KW-1133">Transmembrane helix</keyword>
<dbReference type="InterPro" id="IPR002645">
    <property type="entry name" value="STAS_dom"/>
</dbReference>
<dbReference type="AlphaFoldDB" id="A0A8H4PZQ9"/>
<proteinExistence type="predicted"/>
<feature type="transmembrane region" description="Helical" evidence="6">
    <location>
        <begin position="209"/>
        <end position="232"/>
    </location>
</feature>
<feature type="transmembrane region" description="Helical" evidence="6">
    <location>
        <begin position="345"/>
        <end position="364"/>
    </location>
</feature>
<feature type="transmembrane region" description="Helical" evidence="6">
    <location>
        <begin position="91"/>
        <end position="115"/>
    </location>
</feature>
<keyword evidence="9" id="KW-1185">Reference proteome</keyword>
<dbReference type="Proteomes" id="UP000557566">
    <property type="component" value="Unassembled WGS sequence"/>
</dbReference>
<dbReference type="InterPro" id="IPR001902">
    <property type="entry name" value="SLC26A/SulP_fam"/>
</dbReference>
<organism evidence="8 9">
    <name type="scientific">Ophiocordyceps sinensis</name>
    <dbReference type="NCBI Taxonomy" id="72228"/>
    <lineage>
        <taxon>Eukaryota</taxon>
        <taxon>Fungi</taxon>
        <taxon>Dikarya</taxon>
        <taxon>Ascomycota</taxon>
        <taxon>Pezizomycotina</taxon>
        <taxon>Sordariomycetes</taxon>
        <taxon>Hypocreomycetidae</taxon>
        <taxon>Hypocreales</taxon>
        <taxon>Ophiocordycipitaceae</taxon>
        <taxon>Ophiocordyceps</taxon>
    </lineage>
</organism>
<reference evidence="8 9" key="1">
    <citation type="journal article" date="2020" name="Genome Biol. Evol.">
        <title>A new high-quality draft genome assembly of the Chinese cordyceps Ophiocordyceps sinensis.</title>
        <authorList>
            <person name="Shu R."/>
            <person name="Zhang J."/>
            <person name="Meng Q."/>
            <person name="Zhang H."/>
            <person name="Zhou G."/>
            <person name="Li M."/>
            <person name="Wu P."/>
            <person name="Zhao Y."/>
            <person name="Chen C."/>
            <person name="Qin Q."/>
        </authorList>
    </citation>
    <scope>NUCLEOTIDE SEQUENCE [LARGE SCALE GENOMIC DNA]</scope>
    <source>
        <strain evidence="8 9">IOZ07</strain>
    </source>
</reference>
<dbReference type="InterPro" id="IPR018045">
    <property type="entry name" value="S04_transporter_CS"/>
</dbReference>
<dbReference type="NCBIfam" id="TIGR00815">
    <property type="entry name" value="sulP"/>
    <property type="match status" value="1"/>
</dbReference>
<evidence type="ECO:0000313" key="8">
    <source>
        <dbReference type="EMBL" id="KAF4513300.1"/>
    </source>
</evidence>
<name>A0A8H4PZQ9_9HYPO</name>
<dbReference type="GO" id="GO:0016020">
    <property type="term" value="C:membrane"/>
    <property type="evidence" value="ECO:0007669"/>
    <property type="project" value="UniProtKB-SubCell"/>
</dbReference>
<dbReference type="Pfam" id="PF00916">
    <property type="entry name" value="Sulfate_transp"/>
    <property type="match status" value="1"/>
</dbReference>
<dbReference type="InterPro" id="IPR036513">
    <property type="entry name" value="STAS_dom_sf"/>
</dbReference>
<feature type="compositionally biased region" description="Polar residues" evidence="5">
    <location>
        <begin position="744"/>
        <end position="760"/>
    </location>
</feature>
<dbReference type="Gene3D" id="3.30.750.24">
    <property type="entry name" value="STAS domain"/>
    <property type="match status" value="1"/>
</dbReference>
<evidence type="ECO:0000256" key="1">
    <source>
        <dbReference type="ARBA" id="ARBA00004141"/>
    </source>
</evidence>
<evidence type="ECO:0000256" key="3">
    <source>
        <dbReference type="ARBA" id="ARBA00022989"/>
    </source>
</evidence>
<accession>A0A8H4PZQ9</accession>
<dbReference type="PROSITE" id="PS01130">
    <property type="entry name" value="SLC26A"/>
    <property type="match status" value="1"/>
</dbReference>
<gene>
    <name evidence="8" type="ORF">G6O67_000589</name>
</gene>
<feature type="transmembrane region" description="Helical" evidence="6">
    <location>
        <begin position="419"/>
        <end position="442"/>
    </location>
</feature>
<evidence type="ECO:0000256" key="2">
    <source>
        <dbReference type="ARBA" id="ARBA00022692"/>
    </source>
</evidence>
<feature type="transmembrane region" description="Helical" evidence="6">
    <location>
        <begin position="252"/>
        <end position="269"/>
    </location>
</feature>
<feature type="transmembrane region" description="Helical" evidence="6">
    <location>
        <begin position="175"/>
        <end position="197"/>
    </location>
</feature>
<dbReference type="CDD" id="cd07042">
    <property type="entry name" value="STAS_SulP_like_sulfate_transporter"/>
    <property type="match status" value="1"/>
</dbReference>
<feature type="transmembrane region" description="Helical" evidence="6">
    <location>
        <begin position="121"/>
        <end position="137"/>
    </location>
</feature>
<comment type="subcellular location">
    <subcellularLocation>
        <location evidence="1">Membrane</location>
        <topology evidence="1">Multi-pass membrane protein</topology>
    </subcellularLocation>
</comment>
<keyword evidence="4 6" id="KW-0472">Membrane</keyword>
<feature type="region of interest" description="Disordered" evidence="5">
    <location>
        <begin position="720"/>
        <end position="774"/>
    </location>
</feature>
<protein>
    <recommendedName>
        <fullName evidence="7">STAS domain-containing protein</fullName>
    </recommendedName>
</protein>
<feature type="transmembrane region" description="Helical" evidence="6">
    <location>
        <begin position="290"/>
        <end position="309"/>
    </location>
</feature>
<evidence type="ECO:0000256" key="6">
    <source>
        <dbReference type="SAM" id="Phobius"/>
    </source>
</evidence>
<keyword evidence="2 6" id="KW-0812">Transmembrane</keyword>
<sequence length="807" mass="87599">MSVGMAGRRIVDLVTTKVLGIDVNQRCSNLPANLGGQARDALGPAHAFIEEEPSVTEWFDGLAPDWAGVVEYAQDLFPSASWIRRYNLHWLAGDMGAGITIGLVVVPQALAYASLAHLPPAYGLYTSFTGAALYWMFGTSKDIVIGTTAVGSLLVGQVVTQVADAAPGRYTPEETARALSLLAGAVLLFLGLFRLGWIIEFIPYVPISAFITSASITIMSTQVPTALGIPGINTREAPYRVIINTLRGLPNAHLDAAIGISAIVLLFAIKNFCSMMEARQPGRKRLWSSISSLRLTFTMLLFTLISYLVHRTTPLTETKFRIVGNIEKGFRKASVPQPDIDLVKLILPELPAVVIILVIEHIAISKAMGRLYSYTVNPSQEVVALGAANLLSPFVGGYVCTGSFGASAVLSKAGVRSPLAGLFSAGVLVLALYALTAVFYYIPNAALAGLIIHAVCNLLTPPSKLYKYWQLSPLELLVWIVGVIFAIFVSLEASIYSGVILSFFLLLDRIARTRGTFLGRVQVRRVAGDKSLGPGEDGLCASREIFLPLDGTDATNPDVEVESPYPGVFVYRLNEGYNYTNQAYHMDTLNKHVLEHTKRMSAEHFEKESDRLWNDPGPRVYKEDTEALPYLRAMVLDFAAVNNVDVTSVQGLIDLRNMLDRYSSPDVVEWHFANVHNRWTRRALAAAGFGYPTCQSPMAMSNWKPIYSIAATLVGRETSSAADCKGGADTDVDEEKSMGPRTPGSRTVSTASTYSAERTASGSSSSSTQNGKWASVSGVNRPFFHVDLYDAVDSAVRDARSKDEKPS</sequence>
<dbReference type="GO" id="GO:0008271">
    <property type="term" value="F:secondary active sulfate transmembrane transporter activity"/>
    <property type="evidence" value="ECO:0007669"/>
    <property type="project" value="InterPro"/>
</dbReference>
<dbReference type="InterPro" id="IPR011547">
    <property type="entry name" value="SLC26A/SulP_dom"/>
</dbReference>
<evidence type="ECO:0000256" key="5">
    <source>
        <dbReference type="SAM" id="MobiDB-lite"/>
    </source>
</evidence>
<dbReference type="PANTHER" id="PTHR11814">
    <property type="entry name" value="SULFATE TRANSPORTER"/>
    <property type="match status" value="1"/>
</dbReference>
<evidence type="ECO:0000313" key="9">
    <source>
        <dbReference type="Proteomes" id="UP000557566"/>
    </source>
</evidence>
<dbReference type="EMBL" id="JAAVMX010000001">
    <property type="protein sequence ID" value="KAF4513300.1"/>
    <property type="molecule type" value="Genomic_DNA"/>
</dbReference>
<evidence type="ECO:0000256" key="4">
    <source>
        <dbReference type="ARBA" id="ARBA00023136"/>
    </source>
</evidence>
<dbReference type="PROSITE" id="PS50801">
    <property type="entry name" value="STAS"/>
    <property type="match status" value="1"/>
</dbReference>
<feature type="domain" description="STAS" evidence="7">
    <location>
        <begin position="566"/>
        <end position="689"/>
    </location>
</feature>
<feature type="transmembrane region" description="Helical" evidence="6">
    <location>
        <begin position="144"/>
        <end position="163"/>
    </location>
</feature>